<organism evidence="3 4">
    <name type="scientific">Streptomyces xanthophaeus</name>
    <dbReference type="NCBI Taxonomy" id="67385"/>
    <lineage>
        <taxon>Bacteria</taxon>
        <taxon>Bacillati</taxon>
        <taxon>Actinomycetota</taxon>
        <taxon>Actinomycetes</taxon>
        <taxon>Kitasatosporales</taxon>
        <taxon>Streptomycetaceae</taxon>
        <taxon>Streptomyces</taxon>
    </lineage>
</organism>
<dbReference type="Pfam" id="PF04264">
    <property type="entry name" value="YceI"/>
    <property type="match status" value="1"/>
</dbReference>
<dbReference type="EMBL" id="BNEE01000006">
    <property type="protein sequence ID" value="GHI84939.1"/>
    <property type="molecule type" value="Genomic_DNA"/>
</dbReference>
<dbReference type="PANTHER" id="PTHR34406">
    <property type="entry name" value="PROTEIN YCEI"/>
    <property type="match status" value="1"/>
</dbReference>
<name>A0A919H057_9ACTN</name>
<dbReference type="SMART" id="SM00867">
    <property type="entry name" value="YceI"/>
    <property type="match status" value="1"/>
</dbReference>
<dbReference type="InterPro" id="IPR036761">
    <property type="entry name" value="TTHA0802/YceI-like_sf"/>
</dbReference>
<protein>
    <recommendedName>
        <fullName evidence="2">Lipid/polyisoprenoid-binding YceI-like domain-containing protein</fullName>
    </recommendedName>
</protein>
<sequence length="240" mass="26098">MLAQCPRTRRCSEVAGRSALCRRAVRPAGTGTAFALAWAGPIPAYRRRDPGPRRHPTMTAELTALTGDYVLDPTHTRIGFVARHAMVTKVRGAFHQFEGTAHLDGATPAQSTAQVVIKTESIDTGVEQRDQHLRTNDFLDAPNFPDITFRSTSVEPQSDTEYRVTGDLTIKDTTRPVTIDFEYTGNAVDPYGNLRVGLEGSVAISRKEFGVTWNAALEGGGVLVGDKVVLEFDISAIKQG</sequence>
<dbReference type="InterPro" id="IPR007372">
    <property type="entry name" value="Lipid/polyisoprenoid-bd_YceI"/>
</dbReference>
<reference evidence="3" key="1">
    <citation type="submission" date="2020-09" db="EMBL/GenBank/DDBJ databases">
        <title>Whole genome shotgun sequence of Streptomyces xanthophaeus NBRC 12829.</title>
        <authorList>
            <person name="Komaki H."/>
            <person name="Tamura T."/>
        </authorList>
    </citation>
    <scope>NUCLEOTIDE SEQUENCE</scope>
    <source>
        <strain evidence="3">NBRC 12829</strain>
    </source>
</reference>
<evidence type="ECO:0000313" key="4">
    <source>
        <dbReference type="Proteomes" id="UP000600026"/>
    </source>
</evidence>
<feature type="domain" description="Lipid/polyisoprenoid-binding YceI-like" evidence="2">
    <location>
        <begin position="68"/>
        <end position="237"/>
    </location>
</feature>
<dbReference type="AlphaFoldDB" id="A0A919H057"/>
<accession>A0A919H057</accession>
<gene>
    <name evidence="3" type="ORF">Sxan_23030</name>
</gene>
<proteinExistence type="inferred from homology"/>
<dbReference type="Proteomes" id="UP000600026">
    <property type="component" value="Unassembled WGS sequence"/>
</dbReference>
<evidence type="ECO:0000313" key="3">
    <source>
        <dbReference type="EMBL" id="GHI84939.1"/>
    </source>
</evidence>
<comment type="similarity">
    <text evidence="1">Belongs to the UPF0312 family.</text>
</comment>
<dbReference type="Gene3D" id="2.40.128.110">
    <property type="entry name" value="Lipid/polyisoprenoid-binding, YceI-like"/>
    <property type="match status" value="1"/>
</dbReference>
<keyword evidence="4" id="KW-1185">Reference proteome</keyword>
<evidence type="ECO:0000259" key="2">
    <source>
        <dbReference type="SMART" id="SM00867"/>
    </source>
</evidence>
<evidence type="ECO:0000256" key="1">
    <source>
        <dbReference type="ARBA" id="ARBA00008812"/>
    </source>
</evidence>
<comment type="caution">
    <text evidence="3">The sequence shown here is derived from an EMBL/GenBank/DDBJ whole genome shotgun (WGS) entry which is preliminary data.</text>
</comment>
<dbReference type="SUPFAM" id="SSF101874">
    <property type="entry name" value="YceI-like"/>
    <property type="match status" value="1"/>
</dbReference>
<dbReference type="PANTHER" id="PTHR34406:SF1">
    <property type="entry name" value="PROTEIN YCEI"/>
    <property type="match status" value="1"/>
</dbReference>